<dbReference type="SUPFAM" id="SSF102114">
    <property type="entry name" value="Radical SAM enzymes"/>
    <property type="match status" value="1"/>
</dbReference>
<dbReference type="InterPro" id="IPR012840">
    <property type="entry name" value="NrdG2"/>
</dbReference>
<evidence type="ECO:0000256" key="4">
    <source>
        <dbReference type="ARBA" id="ARBA00022723"/>
    </source>
</evidence>
<keyword evidence="6" id="KW-0411">Iron-sulfur</keyword>
<evidence type="ECO:0000256" key="1">
    <source>
        <dbReference type="ARBA" id="ARBA00001966"/>
    </source>
</evidence>
<evidence type="ECO:0000256" key="2">
    <source>
        <dbReference type="ARBA" id="ARBA00022485"/>
    </source>
</evidence>
<dbReference type="PROSITE" id="PS51918">
    <property type="entry name" value="RADICAL_SAM"/>
    <property type="match status" value="1"/>
</dbReference>
<comment type="cofactor">
    <cofactor evidence="1">
        <name>[4Fe-4S] cluster</name>
        <dbReference type="ChEBI" id="CHEBI:49883"/>
    </cofactor>
</comment>
<protein>
    <submittedName>
        <fullName evidence="8">Anaerobic ribonucleoside-triphosphate reductase activating protein</fullName>
    </submittedName>
</protein>
<feature type="domain" description="Radical SAM core" evidence="7">
    <location>
        <begin position="13"/>
        <end position="232"/>
    </location>
</feature>
<keyword evidence="2" id="KW-0004">4Fe-4S</keyword>
<dbReference type="GO" id="GO:0003824">
    <property type="term" value="F:catalytic activity"/>
    <property type="evidence" value="ECO:0007669"/>
    <property type="project" value="InterPro"/>
</dbReference>
<dbReference type="InterPro" id="IPR013785">
    <property type="entry name" value="Aldolase_TIM"/>
</dbReference>
<dbReference type="Proteomes" id="UP000177230">
    <property type="component" value="Unassembled WGS sequence"/>
</dbReference>
<proteinExistence type="predicted"/>
<keyword evidence="3" id="KW-0949">S-adenosyl-L-methionine</keyword>
<evidence type="ECO:0000256" key="3">
    <source>
        <dbReference type="ARBA" id="ARBA00022691"/>
    </source>
</evidence>
<reference evidence="8 9" key="1">
    <citation type="journal article" date="2016" name="Nat. Commun.">
        <title>Thousands of microbial genomes shed light on interconnected biogeochemical processes in an aquifer system.</title>
        <authorList>
            <person name="Anantharaman K."/>
            <person name="Brown C.T."/>
            <person name="Hug L.A."/>
            <person name="Sharon I."/>
            <person name="Castelle C.J."/>
            <person name="Probst A.J."/>
            <person name="Thomas B.C."/>
            <person name="Singh A."/>
            <person name="Wilkins M.J."/>
            <person name="Karaoz U."/>
            <person name="Brodie E.L."/>
            <person name="Williams K.H."/>
            <person name="Hubbard S.S."/>
            <person name="Banfield J.F."/>
        </authorList>
    </citation>
    <scope>NUCLEOTIDE SEQUENCE [LARGE SCALE GENOMIC DNA]</scope>
</reference>
<gene>
    <name evidence="8" type="ORF">A2024_04605</name>
</gene>
<dbReference type="SFLD" id="SFLDS00029">
    <property type="entry name" value="Radical_SAM"/>
    <property type="match status" value="1"/>
</dbReference>
<dbReference type="Pfam" id="PF04055">
    <property type="entry name" value="Radical_SAM"/>
    <property type="match status" value="1"/>
</dbReference>
<name>A0A1F5RFR5_9BACT</name>
<dbReference type="PANTHER" id="PTHR30352:SF5">
    <property type="entry name" value="PYRUVATE FORMATE-LYASE 1-ACTIVATING ENZYME"/>
    <property type="match status" value="1"/>
</dbReference>
<dbReference type="EMBL" id="MFFM01000022">
    <property type="protein sequence ID" value="OGF13276.1"/>
    <property type="molecule type" value="Genomic_DNA"/>
</dbReference>
<dbReference type="GO" id="GO:0051539">
    <property type="term" value="F:4 iron, 4 sulfur cluster binding"/>
    <property type="evidence" value="ECO:0007669"/>
    <property type="project" value="UniProtKB-KW"/>
</dbReference>
<evidence type="ECO:0000256" key="5">
    <source>
        <dbReference type="ARBA" id="ARBA00023004"/>
    </source>
</evidence>
<dbReference type="Gene3D" id="3.20.20.70">
    <property type="entry name" value="Aldolase class I"/>
    <property type="match status" value="1"/>
</dbReference>
<dbReference type="InterPro" id="IPR034457">
    <property type="entry name" value="Organic_radical-activating"/>
</dbReference>
<dbReference type="AlphaFoldDB" id="A0A1F5RFR5"/>
<sequence>MEIKGFIETSLIDWDGKIVSVLFLPGCNFRCPFCHNHVLVKHPEQIADVPWKRIETFLKGKKGWIDGVVITGGEPTIHQDLMPLLTKLKEMGLPAKLDTNGSNPALLREIIDLGLVKFIAMDIKASFDGSYDRACGVAVNKENIRESIGLIMSSGLEYEFRTTIVPQYHDLDSVENMAKEIKGAKKWVLQQFVQTNADDEGLRSLPPYDEEYLEEMKKRAKGLVERVVLRGI</sequence>
<dbReference type="InterPro" id="IPR007197">
    <property type="entry name" value="rSAM"/>
</dbReference>
<dbReference type="CDD" id="cd01335">
    <property type="entry name" value="Radical_SAM"/>
    <property type="match status" value="1"/>
</dbReference>
<keyword evidence="4" id="KW-0479">Metal-binding</keyword>
<dbReference type="PANTHER" id="PTHR30352">
    <property type="entry name" value="PYRUVATE FORMATE-LYASE-ACTIVATING ENZYME"/>
    <property type="match status" value="1"/>
</dbReference>
<keyword evidence="5" id="KW-0408">Iron</keyword>
<evidence type="ECO:0000259" key="7">
    <source>
        <dbReference type="PROSITE" id="PS51918"/>
    </source>
</evidence>
<comment type="caution">
    <text evidence="8">The sequence shown here is derived from an EMBL/GenBank/DDBJ whole genome shotgun (WGS) entry which is preliminary data.</text>
</comment>
<dbReference type="SFLD" id="SFLDG01094">
    <property type="entry name" value="Uncharacterised_Radical_SAM_Su"/>
    <property type="match status" value="1"/>
</dbReference>
<dbReference type="NCBIfam" id="TIGR02495">
    <property type="entry name" value="NrdG2"/>
    <property type="match status" value="1"/>
</dbReference>
<dbReference type="GO" id="GO:0046872">
    <property type="term" value="F:metal ion binding"/>
    <property type="evidence" value="ECO:0007669"/>
    <property type="project" value="UniProtKB-KW"/>
</dbReference>
<evidence type="ECO:0000256" key="6">
    <source>
        <dbReference type="ARBA" id="ARBA00023014"/>
    </source>
</evidence>
<dbReference type="InterPro" id="IPR058240">
    <property type="entry name" value="rSAM_sf"/>
</dbReference>
<accession>A0A1F5RFR5</accession>
<evidence type="ECO:0000313" key="8">
    <source>
        <dbReference type="EMBL" id="OGF13276.1"/>
    </source>
</evidence>
<organism evidence="8 9">
    <name type="scientific">Candidatus Edwardsbacteria bacterium GWF2_54_11</name>
    <dbReference type="NCBI Taxonomy" id="1817851"/>
    <lineage>
        <taxon>Bacteria</taxon>
        <taxon>Candidatus Edwardsiibacteriota</taxon>
    </lineage>
</organism>
<evidence type="ECO:0000313" key="9">
    <source>
        <dbReference type="Proteomes" id="UP000177230"/>
    </source>
</evidence>